<reference evidence="1 2" key="1">
    <citation type="submission" date="2021-07" db="EMBL/GenBank/DDBJ databases">
        <title>Stakelama flava sp. nov., a novel endophytic bacterium isolated from branch of Kandelia candel.</title>
        <authorList>
            <person name="Tuo L."/>
        </authorList>
    </citation>
    <scope>NUCLEOTIDE SEQUENCE [LARGE SCALE GENOMIC DNA]</scope>
    <source>
        <strain evidence="1 2">CBK3Z-3</strain>
    </source>
</reference>
<proteinExistence type="predicted"/>
<dbReference type="RefSeq" id="WP_219239279.1">
    <property type="nucleotide sequence ID" value="NZ_JAHWZX010000019.1"/>
</dbReference>
<dbReference type="EMBL" id="JAHWZX010000019">
    <property type="protein sequence ID" value="MBW4332157.1"/>
    <property type="molecule type" value="Genomic_DNA"/>
</dbReference>
<organism evidence="1 2">
    <name type="scientific">Stakelama flava</name>
    <dbReference type="NCBI Taxonomy" id="2860338"/>
    <lineage>
        <taxon>Bacteria</taxon>
        <taxon>Pseudomonadati</taxon>
        <taxon>Pseudomonadota</taxon>
        <taxon>Alphaproteobacteria</taxon>
        <taxon>Sphingomonadales</taxon>
        <taxon>Sphingomonadaceae</taxon>
        <taxon>Stakelama</taxon>
    </lineage>
</organism>
<protein>
    <submittedName>
        <fullName evidence="1">Uncharacterized protein</fullName>
    </submittedName>
</protein>
<name>A0ABS6XPK9_9SPHN</name>
<gene>
    <name evidence="1" type="ORF">KY084_14935</name>
</gene>
<sequence length="53" mass="6036">MCNATRRFDDLAIPLDSDARIVTDREQSAYIESPAFTERNARELGYRPAAFTL</sequence>
<keyword evidence="2" id="KW-1185">Reference proteome</keyword>
<evidence type="ECO:0000313" key="2">
    <source>
        <dbReference type="Proteomes" id="UP001197214"/>
    </source>
</evidence>
<accession>A0ABS6XPK9</accession>
<dbReference type="Proteomes" id="UP001197214">
    <property type="component" value="Unassembled WGS sequence"/>
</dbReference>
<comment type="caution">
    <text evidence="1">The sequence shown here is derived from an EMBL/GenBank/DDBJ whole genome shotgun (WGS) entry which is preliminary data.</text>
</comment>
<evidence type="ECO:0000313" key="1">
    <source>
        <dbReference type="EMBL" id="MBW4332157.1"/>
    </source>
</evidence>